<evidence type="ECO:0000313" key="13">
    <source>
        <dbReference type="EMBL" id="KAL1842265.1"/>
    </source>
</evidence>
<evidence type="ECO:0000313" key="14">
    <source>
        <dbReference type="Proteomes" id="UP001583172"/>
    </source>
</evidence>
<evidence type="ECO:0000256" key="4">
    <source>
        <dbReference type="ARBA" id="ARBA00022692"/>
    </source>
</evidence>
<keyword evidence="3 11" id="KW-0813">Transport</keyword>
<comment type="caution">
    <text evidence="13">The sequence shown here is derived from an EMBL/GenBank/DDBJ whole genome shotgun (WGS) entry which is preliminary data.</text>
</comment>
<dbReference type="PANTHER" id="PTHR45624">
    <property type="entry name" value="MITOCHONDRIAL BASIC AMINO ACIDS TRANSPORTER-RELATED"/>
    <property type="match status" value="1"/>
</dbReference>
<dbReference type="PANTHER" id="PTHR45624:SF26">
    <property type="entry name" value="CARRIER PROTEIN, PUTATIVE (AFU_ORTHOLOGUE AFUA_1G07710)-RELATED"/>
    <property type="match status" value="1"/>
</dbReference>
<evidence type="ECO:0008006" key="15">
    <source>
        <dbReference type="Google" id="ProtNLM"/>
    </source>
</evidence>
<evidence type="ECO:0000256" key="9">
    <source>
        <dbReference type="ARBA" id="ARBA00023136"/>
    </source>
</evidence>
<accession>A0ABR3VK44</accession>
<keyword evidence="5" id="KW-0677">Repeat</keyword>
<evidence type="ECO:0000256" key="8">
    <source>
        <dbReference type="ARBA" id="ARBA00023128"/>
    </source>
</evidence>
<comment type="subcellular location">
    <subcellularLocation>
        <location evidence="1">Mitochondrion membrane</location>
        <topology evidence="1">Multi-pass membrane protein</topology>
    </subcellularLocation>
</comment>
<dbReference type="Proteomes" id="UP001583172">
    <property type="component" value="Unassembled WGS sequence"/>
</dbReference>
<evidence type="ECO:0000256" key="12">
    <source>
        <dbReference type="SAM" id="MobiDB-lite"/>
    </source>
</evidence>
<gene>
    <name evidence="13" type="ORF">VTJ49DRAFT_5650</name>
</gene>
<feature type="repeat" description="Solcar" evidence="10">
    <location>
        <begin position="211"/>
        <end position="316"/>
    </location>
</feature>
<proteinExistence type="inferred from homology"/>
<evidence type="ECO:0000256" key="3">
    <source>
        <dbReference type="ARBA" id="ARBA00022448"/>
    </source>
</evidence>
<evidence type="ECO:0000256" key="6">
    <source>
        <dbReference type="ARBA" id="ARBA00022792"/>
    </source>
</evidence>
<dbReference type="InterPro" id="IPR023395">
    <property type="entry name" value="MCP_dom_sf"/>
</dbReference>
<protein>
    <recommendedName>
        <fullName evidence="15">Mitochondrial carrier protein</fullName>
    </recommendedName>
</protein>
<dbReference type="SUPFAM" id="SSF103506">
    <property type="entry name" value="Mitochondrial carrier"/>
    <property type="match status" value="1"/>
</dbReference>
<sequence length="530" mass="57102">MAPSHNPNRGDNTRASMSSSSPFDQGIGNLYPGILPALPDGTSLPDKPPTGTNAATGASAASVRALTSQAVAFYFRAPVKAFFRTRVDYLVYARALHEQQATAARQISSLATAATTAAASPPAATVSVSASSSSSTTRFTHWLLARLRGTTPALLATAVRHSGWRVVPDQVLPPLIANVSVGAVLYTSYLQILGRLHPDSARNPRRVYPPPQPVDTFTAGLLAGAVQSVVAAPLDAVQARWDGAVAAAGMTGSGGSLRQGKVVAQAERPASMWAFSAAKLREIGVRGCFAGWSLSLLKDGLGSAVFFSVFEYVKAQGLYGFVRWYYGALNDDAVLVLANKRPQKARRQQQQQQRGGQETDGDEPAADMPLVIRPHYAIEPAFLLLAGMSASVAQQVILHPLSHVQAEHWERLEGLDAEARRLRGGIGAAAGEASISARGGLWSSLFHGRAHRAMFRAYRDAYRTTWSECRSDARAAGLTMRQWLYRGFWWNTIRQVPSTSAGLIIFELFRRKYGGGDEVRINRDGYDIVL</sequence>
<keyword evidence="8" id="KW-0496">Mitochondrion</keyword>
<keyword evidence="14" id="KW-1185">Reference proteome</keyword>
<dbReference type="EMBL" id="JAZGSY010000048">
    <property type="protein sequence ID" value="KAL1842265.1"/>
    <property type="molecule type" value="Genomic_DNA"/>
</dbReference>
<keyword evidence="9 10" id="KW-0472">Membrane</keyword>
<name>A0ABR3VK44_HUMIN</name>
<evidence type="ECO:0000256" key="1">
    <source>
        <dbReference type="ARBA" id="ARBA00004225"/>
    </source>
</evidence>
<keyword evidence="6" id="KW-0999">Mitochondrion inner membrane</keyword>
<dbReference type="InterPro" id="IPR050567">
    <property type="entry name" value="Mitochondrial_Carrier"/>
</dbReference>
<evidence type="ECO:0000256" key="10">
    <source>
        <dbReference type="PROSITE-ProRule" id="PRU00282"/>
    </source>
</evidence>
<dbReference type="Gene3D" id="1.50.40.10">
    <property type="entry name" value="Mitochondrial carrier domain"/>
    <property type="match status" value="1"/>
</dbReference>
<dbReference type="PROSITE" id="PS50920">
    <property type="entry name" value="SOLCAR"/>
    <property type="match status" value="1"/>
</dbReference>
<dbReference type="Pfam" id="PF00153">
    <property type="entry name" value="Mito_carr"/>
    <property type="match status" value="1"/>
</dbReference>
<feature type="region of interest" description="Disordered" evidence="12">
    <location>
        <begin position="1"/>
        <end position="22"/>
    </location>
</feature>
<evidence type="ECO:0000256" key="2">
    <source>
        <dbReference type="ARBA" id="ARBA00006375"/>
    </source>
</evidence>
<feature type="region of interest" description="Disordered" evidence="12">
    <location>
        <begin position="344"/>
        <end position="365"/>
    </location>
</feature>
<evidence type="ECO:0000256" key="7">
    <source>
        <dbReference type="ARBA" id="ARBA00022989"/>
    </source>
</evidence>
<organism evidence="13 14">
    <name type="scientific">Humicola insolens</name>
    <name type="common">Soft-rot fungus</name>
    <dbReference type="NCBI Taxonomy" id="85995"/>
    <lineage>
        <taxon>Eukaryota</taxon>
        <taxon>Fungi</taxon>
        <taxon>Dikarya</taxon>
        <taxon>Ascomycota</taxon>
        <taxon>Pezizomycotina</taxon>
        <taxon>Sordariomycetes</taxon>
        <taxon>Sordariomycetidae</taxon>
        <taxon>Sordariales</taxon>
        <taxon>Chaetomiaceae</taxon>
        <taxon>Mycothermus</taxon>
    </lineage>
</organism>
<comment type="similarity">
    <text evidence="2 11">Belongs to the mitochondrial carrier (TC 2.A.29) family.</text>
</comment>
<keyword evidence="4 10" id="KW-0812">Transmembrane</keyword>
<evidence type="ECO:0000256" key="5">
    <source>
        <dbReference type="ARBA" id="ARBA00022737"/>
    </source>
</evidence>
<evidence type="ECO:0000256" key="11">
    <source>
        <dbReference type="RuleBase" id="RU000488"/>
    </source>
</evidence>
<dbReference type="InterPro" id="IPR018108">
    <property type="entry name" value="MCP_transmembrane"/>
</dbReference>
<keyword evidence="7" id="KW-1133">Transmembrane helix</keyword>
<reference evidence="13 14" key="1">
    <citation type="journal article" date="2024" name="Commun. Biol.">
        <title>Comparative genomic analysis of thermophilic fungi reveals convergent evolutionary adaptations and gene losses.</title>
        <authorList>
            <person name="Steindorff A.S."/>
            <person name="Aguilar-Pontes M.V."/>
            <person name="Robinson A.J."/>
            <person name="Andreopoulos B."/>
            <person name="LaButti K."/>
            <person name="Kuo A."/>
            <person name="Mondo S."/>
            <person name="Riley R."/>
            <person name="Otillar R."/>
            <person name="Haridas S."/>
            <person name="Lipzen A."/>
            <person name="Grimwood J."/>
            <person name="Schmutz J."/>
            <person name="Clum A."/>
            <person name="Reid I.D."/>
            <person name="Moisan M.C."/>
            <person name="Butler G."/>
            <person name="Nguyen T.T.M."/>
            <person name="Dewar K."/>
            <person name="Conant G."/>
            <person name="Drula E."/>
            <person name="Henrissat B."/>
            <person name="Hansel C."/>
            <person name="Singer S."/>
            <person name="Hutchinson M.I."/>
            <person name="de Vries R.P."/>
            <person name="Natvig D.O."/>
            <person name="Powell A.J."/>
            <person name="Tsang A."/>
            <person name="Grigoriev I.V."/>
        </authorList>
    </citation>
    <scope>NUCLEOTIDE SEQUENCE [LARGE SCALE GENOMIC DNA]</scope>
    <source>
        <strain evidence="13 14">CBS 620.91</strain>
    </source>
</reference>